<accession>A0A0U2T6M5</accession>
<sequence length="253" mass="29243">MSASLGPKLSFSTYRVQDIDYSALKKKLTAFQIEKLTFFFTKFFDVKGHGVLEKKSFAELNEKLRSIAGWEVDSDEFKRLVDNSNVFWECLLDQVRVEHSQFCEGLELRTWEEALKPKKLQIDTVDLNGWLNMWAKLFDGAAGMDDFPIWVQLLPNILFDVQGGNKNGYIKKESLHEFYANFSKAQDSDLDKLTEAGYNTMTSNGEYQLDLNNYKLLFANFLLGRTIYGPGKFVFGCFDNSDLQKPYQIIYEE</sequence>
<dbReference type="Gene3D" id="1.10.238.10">
    <property type="entry name" value="EF-hand"/>
    <property type="match status" value="1"/>
</dbReference>
<dbReference type="SUPFAM" id="SSF47473">
    <property type="entry name" value="EF-hand"/>
    <property type="match status" value="1"/>
</dbReference>
<dbReference type="InterPro" id="IPR011992">
    <property type="entry name" value="EF-hand-dom_pair"/>
</dbReference>
<reference evidence="1" key="1">
    <citation type="journal article" date="2015" name="Sci. Rep.">
        <title>Spliced leader RNA trans-splicing discovered in copepods.</title>
        <authorList>
            <person name="Yang F."/>
            <person name="Xu D."/>
            <person name="Zhuang Y."/>
            <person name="Yi X."/>
            <person name="Huang Y."/>
            <person name="Chen H."/>
            <person name="Lin S."/>
            <person name="Campbell D.A."/>
            <person name="Sturm N.R."/>
            <person name="Liu G."/>
            <person name="Zhang H."/>
        </authorList>
    </citation>
    <scope>NUCLEOTIDE SEQUENCE</scope>
</reference>
<dbReference type="AlphaFoldDB" id="A0A0U2T6M5"/>
<organism evidence="1">
    <name type="scientific">Acartia pacifica</name>
    <name type="common">Copepod</name>
    <dbReference type="NCBI Taxonomy" id="335913"/>
    <lineage>
        <taxon>Eukaryota</taxon>
        <taxon>Metazoa</taxon>
        <taxon>Ecdysozoa</taxon>
        <taxon>Arthropoda</taxon>
        <taxon>Crustacea</taxon>
        <taxon>Multicrustacea</taxon>
        <taxon>Hexanauplia</taxon>
        <taxon>Copepoda</taxon>
        <taxon>Calanoida</taxon>
        <taxon>Acartiidae</taxon>
        <taxon>Acartia</taxon>
    </lineage>
</organism>
<proteinExistence type="evidence at transcript level"/>
<evidence type="ECO:0008006" key="2">
    <source>
        <dbReference type="Google" id="ProtNLM"/>
    </source>
</evidence>
<dbReference type="EMBL" id="KT754390">
    <property type="protein sequence ID" value="ALS04224.1"/>
    <property type="molecule type" value="mRNA"/>
</dbReference>
<evidence type="ECO:0000313" key="1">
    <source>
        <dbReference type="EMBL" id="ALS04224.1"/>
    </source>
</evidence>
<name>A0A0U2T6M5_ACAPC</name>
<protein>
    <recommendedName>
        <fullName evidence="2">Sarcoplasmic calcium-binding proteins I, III, and IV</fullName>
    </recommendedName>
</protein>